<dbReference type="Proteomes" id="UP000254374">
    <property type="component" value="Unassembled WGS sequence"/>
</dbReference>
<evidence type="ECO:0000313" key="3">
    <source>
        <dbReference type="EMBL" id="STO24088.1"/>
    </source>
</evidence>
<reference evidence="2 4" key="1">
    <citation type="submission" date="2017-01" db="EMBL/GenBank/DDBJ databases">
        <authorList>
            <person name="Varghese N."/>
            <person name="Submissions S."/>
        </authorList>
    </citation>
    <scope>NUCLEOTIDE SEQUENCE [LARGE SCALE GENOMIC DNA]</scope>
    <source>
        <strain evidence="2 4">ATCC 33342</strain>
    </source>
</reference>
<keyword evidence="1" id="KW-0812">Transmembrane</keyword>
<dbReference type="STRING" id="464.Lgor_1962"/>
<evidence type="ECO:0008006" key="6">
    <source>
        <dbReference type="Google" id="ProtNLM"/>
    </source>
</evidence>
<reference evidence="3 5" key="2">
    <citation type="submission" date="2018-06" db="EMBL/GenBank/DDBJ databases">
        <authorList>
            <consortium name="Pathogen Informatics"/>
            <person name="Doyle S."/>
        </authorList>
    </citation>
    <scope>NUCLEOTIDE SEQUENCE [LARGE SCALE GENOMIC DNA]</scope>
    <source>
        <strain evidence="3 5">NCTC11401</strain>
    </source>
</reference>
<dbReference type="AlphaFoldDB" id="A0A377GH62"/>
<dbReference type="RefSeq" id="WP_058468443.1">
    <property type="nucleotide sequence ID" value="NZ_CAAAIX010000013.1"/>
</dbReference>
<evidence type="ECO:0000256" key="1">
    <source>
        <dbReference type="SAM" id="Phobius"/>
    </source>
</evidence>
<accession>A0A377GH62</accession>
<evidence type="ECO:0000313" key="4">
    <source>
        <dbReference type="Proteomes" id="UP000186808"/>
    </source>
</evidence>
<evidence type="ECO:0000313" key="2">
    <source>
        <dbReference type="EMBL" id="SIR52995.1"/>
    </source>
</evidence>
<dbReference type="EMBL" id="UGGV01000001">
    <property type="protein sequence ID" value="STO24088.1"/>
    <property type="molecule type" value="Genomic_DNA"/>
</dbReference>
<organism evidence="3 5">
    <name type="scientific">Fluoribacter gormanii</name>
    <dbReference type="NCBI Taxonomy" id="464"/>
    <lineage>
        <taxon>Bacteria</taxon>
        <taxon>Pseudomonadati</taxon>
        <taxon>Pseudomonadota</taxon>
        <taxon>Gammaproteobacteria</taxon>
        <taxon>Legionellales</taxon>
        <taxon>Legionellaceae</taxon>
        <taxon>Fluoribacter</taxon>
    </lineage>
</organism>
<protein>
    <recommendedName>
        <fullName evidence="6">Tfp pilus assembly protein PilX</fullName>
    </recommendedName>
</protein>
<keyword evidence="4" id="KW-1185">Reference proteome</keyword>
<dbReference type="OrthoDB" id="6120141at2"/>
<feature type="transmembrane region" description="Helical" evidence="1">
    <location>
        <begin position="7"/>
        <end position="26"/>
    </location>
</feature>
<name>A0A377GH62_9GAMM</name>
<evidence type="ECO:0000313" key="5">
    <source>
        <dbReference type="Proteomes" id="UP000254374"/>
    </source>
</evidence>
<sequence length="362" mass="38079">MKHQRGYVLLATSVMILLGIAITALLTTKTVDFDQKIENNFYRTSQSFMAAEAGLEYGLAYLEANKTAILVDANNDGFIDTYTNAQITNVPFSNNTSYTITYSNPVYNSFNRITVSSKGTADNNTSSTTVVQIMQIYPFVPAPTPVPLLVKNNVNLSGSLTITNTTTGTTIWNGGDTILSGSASTASNTSSGSNSAGLQTDVVHNDSSLSSLSSDQFFSDFFGTTKTLAQQSADITYTNSSTTNYSGLLNGVVGKSIWINQTGGSSAGFSGNATIGSPTNPVVLVVNGSLQANGSTRIYGMVYIIGDWNNSGGGTLDIIGGAVVEGSITSTGSPNITYSTTVLNQLNKVGSFVKVPGTWRDF</sequence>
<keyword evidence="1" id="KW-1133">Transmembrane helix</keyword>
<proteinExistence type="predicted"/>
<dbReference type="EMBL" id="FTNL01000014">
    <property type="protein sequence ID" value="SIR52995.1"/>
    <property type="molecule type" value="Genomic_DNA"/>
</dbReference>
<keyword evidence="1" id="KW-0472">Membrane</keyword>
<gene>
    <name evidence="3" type="ORF">NCTC11401_00894</name>
    <name evidence="2" type="ORF">SAMN05421777_11486</name>
</gene>
<dbReference type="Proteomes" id="UP000186808">
    <property type="component" value="Unassembled WGS sequence"/>
</dbReference>